<reference evidence="1" key="1">
    <citation type="journal article" date="2013" name="J. Gen. Virol.">
        <title>Ultrastructural and genomic characterization of a second banchine polydnavirus confirms the existence of shared features within this ichnovirus lineage.</title>
        <authorList>
            <person name="Djoumad A."/>
            <person name="Stoltz D."/>
            <person name="Beliveau C."/>
            <person name="Boyle B."/>
            <person name="Kuhn L."/>
            <person name="Cusson M."/>
        </authorList>
    </citation>
    <scope>NUCLEOTIDE SEQUENCE</scope>
</reference>
<organism evidence="1">
    <name type="scientific">Apophua simplicipes ichnovirus</name>
    <dbReference type="NCBI Taxonomy" id="1329648"/>
    <lineage>
        <taxon>Viruses</taxon>
        <taxon>Viruses incertae sedis</taxon>
        <taxon>Polydnaviriformidae</taxon>
        <taxon>Ichnoviriform</taxon>
    </lineage>
</organism>
<dbReference type="EMBL" id="KC752309">
    <property type="protein sequence ID" value="AGQ20217.1"/>
    <property type="molecule type" value="Genomic_DNA"/>
</dbReference>
<evidence type="ECO:0000313" key="1">
    <source>
        <dbReference type="EMBL" id="AGQ20217.1"/>
    </source>
</evidence>
<proteinExistence type="predicted"/>
<sequence>MANERYLGSNELTQVFKLILALDKCNDHLRENENRTVLGPSQRSKLAKTRQRKEMLIAELKSVVKYFPAVPQCVLQQIFSI</sequence>
<accession>S5DYY8</accession>
<name>S5DYY8_9VIRU</name>
<protein>
    <submittedName>
        <fullName evidence="1">AsIV-cont00103-ORF1</fullName>
    </submittedName>
</protein>